<accession>A0A4R7VF71</accession>
<dbReference type="InterPro" id="IPR036291">
    <property type="entry name" value="NAD(P)-bd_dom_sf"/>
</dbReference>
<dbReference type="EMBL" id="SOCP01000009">
    <property type="protein sequence ID" value="TDV47880.1"/>
    <property type="molecule type" value="Genomic_DNA"/>
</dbReference>
<name>A0A4R7VF71_9PSEU</name>
<sequence>MSQYTVTVFGATGKTGRHVARYAAQRGWRVRAAGRSVPAHGELEPFDWDDERTWRTAAEGSDAAYVLIPFNHPGAPENTPALLRAVAAAGVGRVVLLSSLDVTEAEPDSPLRQAEDTLFGLPSATASLRPTWFLDNFTLGSFAGMVDSGVMRLPAGEGRIPFVDARDVAAVGVAAMAADGPTGPLPITGPASLTHHEVAAALTEGLGRPVTYTPVPAEEFVELMVARGFTADYGTFLAEALARVATGELVIPVHDTVSRLAGRPAHSAVDFAVRAVSGGSRR</sequence>
<dbReference type="InterPro" id="IPR008030">
    <property type="entry name" value="NmrA-like"/>
</dbReference>
<dbReference type="Gene3D" id="3.40.50.720">
    <property type="entry name" value="NAD(P)-binding Rossmann-like Domain"/>
    <property type="match status" value="1"/>
</dbReference>
<protein>
    <submittedName>
        <fullName evidence="2">Uncharacterized protein YbjT (DUF2867 family)</fullName>
    </submittedName>
</protein>
<dbReference type="Proteomes" id="UP000294927">
    <property type="component" value="Unassembled WGS sequence"/>
</dbReference>
<evidence type="ECO:0000259" key="1">
    <source>
        <dbReference type="Pfam" id="PF05368"/>
    </source>
</evidence>
<comment type="caution">
    <text evidence="2">The sequence shown here is derived from an EMBL/GenBank/DDBJ whole genome shotgun (WGS) entry which is preliminary data.</text>
</comment>
<dbReference type="PANTHER" id="PTHR43162:SF1">
    <property type="entry name" value="PRESTALK A DIFFERENTIATION PROTEIN A"/>
    <property type="match status" value="1"/>
</dbReference>
<dbReference type="InterPro" id="IPR051604">
    <property type="entry name" value="Ergot_Alk_Oxidoreductase"/>
</dbReference>
<evidence type="ECO:0000313" key="2">
    <source>
        <dbReference type="EMBL" id="TDV47880.1"/>
    </source>
</evidence>
<proteinExistence type="predicted"/>
<keyword evidence="3" id="KW-1185">Reference proteome</keyword>
<feature type="domain" description="NmrA-like" evidence="1">
    <location>
        <begin position="4"/>
        <end position="223"/>
    </location>
</feature>
<gene>
    <name evidence="2" type="ORF">CLV71_109115</name>
</gene>
<organism evidence="2 3">
    <name type="scientific">Actinophytocola oryzae</name>
    <dbReference type="NCBI Taxonomy" id="502181"/>
    <lineage>
        <taxon>Bacteria</taxon>
        <taxon>Bacillati</taxon>
        <taxon>Actinomycetota</taxon>
        <taxon>Actinomycetes</taxon>
        <taxon>Pseudonocardiales</taxon>
        <taxon>Pseudonocardiaceae</taxon>
    </lineage>
</organism>
<evidence type="ECO:0000313" key="3">
    <source>
        <dbReference type="Proteomes" id="UP000294927"/>
    </source>
</evidence>
<dbReference type="Pfam" id="PF05368">
    <property type="entry name" value="NmrA"/>
    <property type="match status" value="1"/>
</dbReference>
<dbReference type="AlphaFoldDB" id="A0A4R7VF71"/>
<dbReference type="SUPFAM" id="SSF51735">
    <property type="entry name" value="NAD(P)-binding Rossmann-fold domains"/>
    <property type="match status" value="1"/>
</dbReference>
<dbReference type="RefSeq" id="WP_166664239.1">
    <property type="nucleotide sequence ID" value="NZ_SOCP01000009.1"/>
</dbReference>
<reference evidence="2 3" key="1">
    <citation type="submission" date="2019-03" db="EMBL/GenBank/DDBJ databases">
        <title>Genomic Encyclopedia of Archaeal and Bacterial Type Strains, Phase II (KMG-II): from individual species to whole genera.</title>
        <authorList>
            <person name="Goeker M."/>
        </authorList>
    </citation>
    <scope>NUCLEOTIDE SEQUENCE [LARGE SCALE GENOMIC DNA]</scope>
    <source>
        <strain evidence="2 3">DSM 45499</strain>
    </source>
</reference>
<dbReference type="Gene3D" id="3.90.25.10">
    <property type="entry name" value="UDP-galactose 4-epimerase, domain 1"/>
    <property type="match status" value="1"/>
</dbReference>
<dbReference type="PANTHER" id="PTHR43162">
    <property type="match status" value="1"/>
</dbReference>